<dbReference type="AlphaFoldDB" id="A0A1Q5P866"/>
<sequence>MPAPRVVLFNEPELLIYMVPKHQLMVVQANGVVPSATYRQGLQAATDAAIEGRLKYWLINNRAGGIISPDDQNWANEVIAPQLAYKTAIAKMAIIEPEDVLSHLILEGMMDEGRNIFPFQMQFFEKIEDAYVWFGDSDLSLGL</sequence>
<organism evidence="1 2">
    <name type="scientific">Pontibacter flavimaris</name>
    <dbReference type="NCBI Taxonomy" id="1797110"/>
    <lineage>
        <taxon>Bacteria</taxon>
        <taxon>Pseudomonadati</taxon>
        <taxon>Bacteroidota</taxon>
        <taxon>Cytophagia</taxon>
        <taxon>Cytophagales</taxon>
        <taxon>Hymenobacteraceae</taxon>
        <taxon>Pontibacter</taxon>
    </lineage>
</organism>
<dbReference type="EMBL" id="LVWA01000013">
    <property type="protein sequence ID" value="OKL38437.1"/>
    <property type="molecule type" value="Genomic_DNA"/>
</dbReference>
<evidence type="ECO:0000313" key="2">
    <source>
        <dbReference type="Proteomes" id="UP000186551"/>
    </source>
</evidence>
<gene>
    <name evidence="1" type="ORF">A3841_06895</name>
</gene>
<name>A0A1Q5P866_9BACT</name>
<protein>
    <recommendedName>
        <fullName evidence="3">STAS/SEC14 domain-containing protein</fullName>
    </recommendedName>
</protein>
<accession>A0A1Q5P866</accession>
<comment type="caution">
    <text evidence="1">The sequence shown here is derived from an EMBL/GenBank/DDBJ whole genome shotgun (WGS) entry which is preliminary data.</text>
</comment>
<evidence type="ECO:0008006" key="3">
    <source>
        <dbReference type="Google" id="ProtNLM"/>
    </source>
</evidence>
<keyword evidence="2" id="KW-1185">Reference proteome</keyword>
<dbReference type="STRING" id="1797110.A3841_06895"/>
<dbReference type="OrthoDB" id="852611at2"/>
<proteinExistence type="predicted"/>
<dbReference type="Proteomes" id="UP000186551">
    <property type="component" value="Unassembled WGS sequence"/>
</dbReference>
<reference evidence="1 2" key="1">
    <citation type="submission" date="2016-03" db="EMBL/GenBank/DDBJ databases">
        <title>Genome sequence of Pontibacter sp. nov., of the family cytophagaceae, isolated from marine sediment of the Yellow Sea, China.</title>
        <authorList>
            <person name="Zhang G."/>
            <person name="Zhang R."/>
        </authorList>
    </citation>
    <scope>NUCLEOTIDE SEQUENCE [LARGE SCALE GENOMIC DNA]</scope>
    <source>
        <strain evidence="1 2">S10-8</strain>
    </source>
</reference>
<evidence type="ECO:0000313" key="1">
    <source>
        <dbReference type="EMBL" id="OKL38437.1"/>
    </source>
</evidence>
<dbReference type="RefSeq" id="WP_073855111.1">
    <property type="nucleotide sequence ID" value="NZ_LVWA01000013.1"/>
</dbReference>